<keyword evidence="7" id="KW-0227">DNA damage</keyword>
<sequence>MDMKVLERYQIELAKKVVLKDLLKLKDIEYVGGVDQAFLEDKVISACALFSFPDLTFVRSSVDLDTAKFPYIPGFLMFREGDPAVKVIKKTIKEKNVVVLVDGSGIAHPRRCGLATYIAIKTKIPTVGITKRRLFGRFEPPKRTMEAKPIYDDSEIIGYALKTCKGCKPIFISPGNYLTPETALEIVKLCLRGHKLPEPIRVAHNLANEYKKLLIS</sequence>
<evidence type="ECO:0000256" key="4">
    <source>
        <dbReference type="ARBA" id="ARBA00022722"/>
    </source>
</evidence>
<dbReference type="PANTHER" id="PTHR28511">
    <property type="entry name" value="ENDONUCLEASE V"/>
    <property type="match status" value="1"/>
</dbReference>
<dbReference type="AlphaFoldDB" id="A0A7C4S5Z8"/>
<comment type="cofactor">
    <cofactor evidence="7">
        <name>Mg(2+)</name>
        <dbReference type="ChEBI" id="CHEBI:18420"/>
    </cofactor>
</comment>
<evidence type="ECO:0000256" key="2">
    <source>
        <dbReference type="ARBA" id="ARBA00004496"/>
    </source>
</evidence>
<evidence type="ECO:0000256" key="7">
    <source>
        <dbReference type="HAMAP-Rule" id="MF_00801"/>
    </source>
</evidence>
<comment type="caution">
    <text evidence="9">The sequence shown here is derived from an EMBL/GenBank/DDBJ whole genome shotgun (WGS) entry which is preliminary data.</text>
</comment>
<dbReference type="EC" id="3.1.21.7" evidence="7"/>
<comment type="function">
    <text evidence="7">DNA repair enzyme involved in the repair of deaminated bases. Selectively cleaves double-stranded DNA at the second phosphodiester bond 3' to a deoxyinosine leaving behind the intact lesion on the nicked DNA.</text>
</comment>
<dbReference type="HAMAP" id="MF_00801">
    <property type="entry name" value="Endonuclease_5"/>
    <property type="match status" value="1"/>
</dbReference>
<gene>
    <name evidence="7" type="primary">nfi</name>
    <name evidence="9" type="ORF">ENT89_06215</name>
    <name evidence="8" type="ORF">ENX77_03605</name>
</gene>
<keyword evidence="4 7" id="KW-0540">Nuclease</keyword>
<keyword evidence="5 7" id="KW-0255">Endonuclease</keyword>
<dbReference type="Gene3D" id="3.30.2170.10">
    <property type="entry name" value="archaeoglobus fulgidus dsm 4304 superfamily"/>
    <property type="match status" value="1"/>
</dbReference>
<name>A0A7C4S5Z8_9EURY</name>
<dbReference type="InterPro" id="IPR007581">
    <property type="entry name" value="Endonuclease-V"/>
</dbReference>
<comment type="similarity">
    <text evidence="7">Belongs to the endonuclease V family.</text>
</comment>
<keyword evidence="7" id="KW-0460">Magnesium</keyword>
<dbReference type="PANTHER" id="PTHR28511:SF1">
    <property type="entry name" value="ENDONUCLEASE V"/>
    <property type="match status" value="1"/>
</dbReference>
<feature type="site" description="Interaction with target DNA" evidence="7">
    <location>
        <position position="71"/>
    </location>
</feature>
<evidence type="ECO:0000256" key="5">
    <source>
        <dbReference type="ARBA" id="ARBA00022759"/>
    </source>
</evidence>
<keyword evidence="6 7" id="KW-0378">Hydrolase</keyword>
<dbReference type="GO" id="GO:0005737">
    <property type="term" value="C:cytoplasm"/>
    <property type="evidence" value="ECO:0007669"/>
    <property type="project" value="UniProtKB-SubCell"/>
</dbReference>
<proteinExistence type="inferred from homology"/>
<dbReference type="GO" id="GO:0003727">
    <property type="term" value="F:single-stranded RNA binding"/>
    <property type="evidence" value="ECO:0007669"/>
    <property type="project" value="TreeGrafter"/>
</dbReference>
<evidence type="ECO:0000313" key="8">
    <source>
        <dbReference type="EMBL" id="HGE66197.1"/>
    </source>
</evidence>
<dbReference type="EMBL" id="DTPI01000024">
    <property type="protein sequence ID" value="HGE66197.1"/>
    <property type="molecule type" value="Genomic_DNA"/>
</dbReference>
<keyword evidence="3 7" id="KW-0963">Cytoplasm</keyword>
<evidence type="ECO:0000256" key="3">
    <source>
        <dbReference type="ARBA" id="ARBA00022490"/>
    </source>
</evidence>
<evidence type="ECO:0000256" key="1">
    <source>
        <dbReference type="ARBA" id="ARBA00001835"/>
    </source>
</evidence>
<reference evidence="9" key="1">
    <citation type="journal article" date="2020" name="mSystems">
        <title>Genome- and Community-Level Interaction Insights into Carbon Utilization and Element Cycling Functions of Hydrothermarchaeota in Hydrothermal Sediment.</title>
        <authorList>
            <person name="Zhou Z."/>
            <person name="Liu Y."/>
            <person name="Xu W."/>
            <person name="Pan J."/>
            <person name="Luo Z.H."/>
            <person name="Li M."/>
        </authorList>
    </citation>
    <scope>NUCLEOTIDE SEQUENCE [LARGE SCALE GENOMIC DNA]</scope>
    <source>
        <strain evidence="9">SpSt-62</strain>
        <strain evidence="8">SpSt-97</strain>
    </source>
</reference>
<dbReference type="CDD" id="cd06559">
    <property type="entry name" value="Endonuclease_V"/>
    <property type="match status" value="1"/>
</dbReference>
<keyword evidence="7" id="KW-0234">DNA repair</keyword>
<dbReference type="EMBL" id="DTAK01000046">
    <property type="protein sequence ID" value="HGU59727.1"/>
    <property type="molecule type" value="Genomic_DNA"/>
</dbReference>
<dbReference type="GO" id="GO:0000287">
    <property type="term" value="F:magnesium ion binding"/>
    <property type="evidence" value="ECO:0007669"/>
    <property type="project" value="UniProtKB-UniRule"/>
</dbReference>
<evidence type="ECO:0000313" key="9">
    <source>
        <dbReference type="EMBL" id="HGU59727.1"/>
    </source>
</evidence>
<accession>A0A7C4S5Z8</accession>
<comment type="subcellular location">
    <subcellularLocation>
        <location evidence="2 7">Cytoplasm</location>
    </subcellularLocation>
</comment>
<organism evidence="9">
    <name type="scientific">Geoglobus ahangari</name>
    <dbReference type="NCBI Taxonomy" id="113653"/>
    <lineage>
        <taxon>Archaea</taxon>
        <taxon>Methanobacteriati</taxon>
        <taxon>Methanobacteriota</taxon>
        <taxon>Archaeoglobi</taxon>
        <taxon>Archaeoglobales</taxon>
        <taxon>Archaeoglobaceae</taxon>
        <taxon>Geoglobus</taxon>
    </lineage>
</organism>
<protein>
    <recommendedName>
        <fullName evidence="7">Endonuclease V</fullName>
        <ecNumber evidence="7">3.1.21.7</ecNumber>
    </recommendedName>
    <alternativeName>
        <fullName evidence="7">Deoxyinosine 3'endonuclease</fullName>
    </alternativeName>
    <alternativeName>
        <fullName evidence="7">Deoxyribonuclease V</fullName>
        <shortName evidence="7">DNase V</shortName>
    </alternativeName>
</protein>
<evidence type="ECO:0000256" key="6">
    <source>
        <dbReference type="ARBA" id="ARBA00022801"/>
    </source>
</evidence>
<keyword evidence="7" id="KW-0479">Metal-binding</keyword>
<dbReference type="GO" id="GO:0043737">
    <property type="term" value="F:deoxyribonuclease V activity"/>
    <property type="evidence" value="ECO:0007669"/>
    <property type="project" value="UniProtKB-UniRule"/>
</dbReference>
<feature type="binding site" evidence="7">
    <location>
        <position position="35"/>
    </location>
    <ligand>
        <name>Mg(2+)</name>
        <dbReference type="ChEBI" id="CHEBI:18420"/>
    </ligand>
</feature>
<comment type="catalytic activity">
    <reaction evidence="1 7">
        <text>Endonucleolytic cleavage at apurinic or apyrimidinic sites to products with a 5'-phosphate.</text>
        <dbReference type="EC" id="3.1.21.7"/>
    </reaction>
</comment>
<dbReference type="Pfam" id="PF04493">
    <property type="entry name" value="Endonuclease_5"/>
    <property type="match status" value="1"/>
</dbReference>
<feature type="binding site" evidence="7">
    <location>
        <position position="102"/>
    </location>
    <ligand>
        <name>Mg(2+)</name>
        <dbReference type="ChEBI" id="CHEBI:18420"/>
    </ligand>
</feature>
<dbReference type="GO" id="GO:0016891">
    <property type="term" value="F:RNA endonuclease activity producing 5'-phosphomonoesters, hydrolytic mechanism"/>
    <property type="evidence" value="ECO:0007669"/>
    <property type="project" value="TreeGrafter"/>
</dbReference>
<dbReference type="GO" id="GO:0006281">
    <property type="term" value="P:DNA repair"/>
    <property type="evidence" value="ECO:0007669"/>
    <property type="project" value="UniProtKB-UniRule"/>
</dbReference>